<name>A0A1G2A6D7_9BACT</name>
<dbReference type="AlphaFoldDB" id="A0A1G2A6D7"/>
<dbReference type="SUPFAM" id="SSF53335">
    <property type="entry name" value="S-adenosyl-L-methionine-dependent methyltransferases"/>
    <property type="match status" value="1"/>
</dbReference>
<accession>A0A1G2A6D7</accession>
<protein>
    <recommendedName>
        <fullName evidence="1">Methyltransferase domain-containing protein</fullName>
    </recommendedName>
</protein>
<reference evidence="2 3" key="1">
    <citation type="journal article" date="2016" name="Nat. Commun.">
        <title>Thousands of microbial genomes shed light on interconnected biogeochemical processes in an aquifer system.</title>
        <authorList>
            <person name="Anantharaman K."/>
            <person name="Brown C.T."/>
            <person name="Hug L.A."/>
            <person name="Sharon I."/>
            <person name="Castelle C.J."/>
            <person name="Probst A.J."/>
            <person name="Thomas B.C."/>
            <person name="Singh A."/>
            <person name="Wilkins M.J."/>
            <person name="Karaoz U."/>
            <person name="Brodie E.L."/>
            <person name="Williams K.H."/>
            <person name="Hubbard S.S."/>
            <person name="Banfield J.F."/>
        </authorList>
    </citation>
    <scope>NUCLEOTIDE SEQUENCE [LARGE SCALE GENOMIC DNA]</scope>
</reference>
<gene>
    <name evidence="2" type="ORF">A3H61_03785</name>
</gene>
<sequence>MTSQEQTIEVSKFFNPDQILKDIGIEEGMIIADFGAGNGYMTFSAVLLVGSKGTVYALDVKKSVISHIRAEIKARSISNIKLIWTNLEIFGANPIQDNSVDVVLIVNTLFQSRKHKQMLMEAKRVAKPGGLIAIVDWKKESAPFGPPVDERVSIEKIKQISYDMELNKIKEFSAGKYHFGMVFKK</sequence>
<dbReference type="InterPro" id="IPR029063">
    <property type="entry name" value="SAM-dependent_MTases_sf"/>
</dbReference>
<dbReference type="EMBL" id="MHJU01000036">
    <property type="protein sequence ID" value="OGY72412.1"/>
    <property type="molecule type" value="Genomic_DNA"/>
</dbReference>
<evidence type="ECO:0000259" key="1">
    <source>
        <dbReference type="Pfam" id="PF13847"/>
    </source>
</evidence>
<proteinExistence type="predicted"/>
<dbReference type="CDD" id="cd02440">
    <property type="entry name" value="AdoMet_MTases"/>
    <property type="match status" value="1"/>
</dbReference>
<evidence type="ECO:0000313" key="3">
    <source>
        <dbReference type="Proteomes" id="UP000178315"/>
    </source>
</evidence>
<dbReference type="InterPro" id="IPR025714">
    <property type="entry name" value="Methyltranfer_dom"/>
</dbReference>
<comment type="caution">
    <text evidence="2">The sequence shown here is derived from an EMBL/GenBank/DDBJ whole genome shotgun (WGS) entry which is preliminary data.</text>
</comment>
<dbReference type="Pfam" id="PF13847">
    <property type="entry name" value="Methyltransf_31"/>
    <property type="match status" value="1"/>
</dbReference>
<evidence type="ECO:0000313" key="2">
    <source>
        <dbReference type="EMBL" id="OGY72412.1"/>
    </source>
</evidence>
<feature type="domain" description="Methyltransferase" evidence="1">
    <location>
        <begin position="26"/>
        <end position="138"/>
    </location>
</feature>
<dbReference type="Proteomes" id="UP000178315">
    <property type="component" value="Unassembled WGS sequence"/>
</dbReference>
<organism evidence="2 3">
    <name type="scientific">Candidatus Jacksonbacteria bacterium RIFCSPLOWO2_02_FULL_44_20</name>
    <dbReference type="NCBI Taxonomy" id="1798460"/>
    <lineage>
        <taxon>Bacteria</taxon>
        <taxon>Candidatus Jacksoniibacteriota</taxon>
    </lineage>
</organism>
<dbReference type="Gene3D" id="3.40.50.150">
    <property type="entry name" value="Vaccinia Virus protein VP39"/>
    <property type="match status" value="1"/>
</dbReference>